<dbReference type="InterPro" id="IPR013098">
    <property type="entry name" value="Ig_I-set"/>
</dbReference>
<dbReference type="Gene3D" id="2.60.40.10">
    <property type="entry name" value="Immunoglobulins"/>
    <property type="match status" value="7"/>
</dbReference>
<dbReference type="CDD" id="cd00096">
    <property type="entry name" value="Ig"/>
    <property type="match status" value="1"/>
</dbReference>
<organism evidence="9">
    <name type="scientific">Graphocephala atropunctata</name>
    <dbReference type="NCBI Taxonomy" id="36148"/>
    <lineage>
        <taxon>Eukaryota</taxon>
        <taxon>Metazoa</taxon>
        <taxon>Ecdysozoa</taxon>
        <taxon>Arthropoda</taxon>
        <taxon>Hexapoda</taxon>
        <taxon>Insecta</taxon>
        <taxon>Pterygota</taxon>
        <taxon>Neoptera</taxon>
        <taxon>Paraneoptera</taxon>
        <taxon>Hemiptera</taxon>
        <taxon>Auchenorrhyncha</taxon>
        <taxon>Membracoidea</taxon>
        <taxon>Cicadellidae</taxon>
        <taxon>Cicadellinae</taxon>
        <taxon>Cicadellini</taxon>
        <taxon>Graphocephala</taxon>
    </lineage>
</organism>
<evidence type="ECO:0000259" key="8">
    <source>
        <dbReference type="PROSITE" id="PS50835"/>
    </source>
</evidence>
<dbReference type="GO" id="GO:0040017">
    <property type="term" value="P:positive regulation of locomotion"/>
    <property type="evidence" value="ECO:0007669"/>
    <property type="project" value="UniProtKB-ARBA"/>
</dbReference>
<feature type="coiled-coil region" evidence="7">
    <location>
        <begin position="724"/>
        <end position="751"/>
    </location>
</feature>
<dbReference type="InterPro" id="IPR003599">
    <property type="entry name" value="Ig_sub"/>
</dbReference>
<evidence type="ECO:0000256" key="5">
    <source>
        <dbReference type="ARBA" id="ARBA00023157"/>
    </source>
</evidence>
<feature type="domain" description="Ig-like" evidence="8">
    <location>
        <begin position="506"/>
        <end position="596"/>
    </location>
</feature>
<keyword evidence="5" id="KW-1015">Disulfide bond</keyword>
<feature type="domain" description="Ig-like" evidence="8">
    <location>
        <begin position="629"/>
        <end position="712"/>
    </location>
</feature>
<name>A0A1B6L2M4_9HEMI</name>
<dbReference type="SMART" id="SM00408">
    <property type="entry name" value="IGc2"/>
    <property type="match status" value="6"/>
</dbReference>
<gene>
    <name evidence="9" type="ORF">g.45929</name>
</gene>
<dbReference type="PROSITE" id="PS50835">
    <property type="entry name" value="IG_LIKE"/>
    <property type="match status" value="6"/>
</dbReference>
<sequence>MTVTEEVATLEIDESVVEDVGVYSCRATNRAGVATCTANLVILEKEEDGIAPQFTLPIKPQVAKRKKTATLKCAVVGKPTPTLKWFRANEEIVPDENHQLSFLPETNESVLTIVEVKDLDESVYSVQAVNKFGRAECRANIVLSETKITPKPAVPEAPKITKPLQALVVPKGSTVNLEVEFTGVPVPEVRWYRNGKEIVPTADMDTRPGVTTLTLREVNKKLTGKYEVRAMNPAGEARTSGSVGVADAEELLEMEGVKAPRFIQPLQPQTVAPGEVVMLEVLVQSYPTCSFQWFQHNTPIKSSVETRIMSDNNRSVLMLPAVLSESAGDYTCRAENVAGSVTCSATLSVTPAWETASELQSPAFIITPTHARIMDGEATEFVAKVIGKPTPVVSWFHNGQPMREGKQVSMYQDTEGTCKLAISEVFPEDAGLYTCQAVNPVGEAVCATALVVEAFEYVPDSEIASITVNTSLLTGQSGSEEDLLADKDILSEVSEEKSDEELGSAPYFVTPLPEEVQAREGELLRLEVKVEGSPRPKVRWYKQGVEIVPSPEFQVEQLEDGTSVLTVTEVFPDDVGEVMCEAHNELGVATTTTLLTVQGILGTKEYRKPEWVTHMEELQSQLKAATSTPTFIQEITDVRCQELESATFEAVYAGTPTPDIIWYHNDKIIRNTKNVKVTIKENRTSVRILKVREEDAGTYVCKATSEVGLAVSKAILHYSGLTSEERQEVEIRQAHEEMEKIRLEQTKLIKKKSEKKKGQLVLTDRDSVQQEEQQIMESTSQFVETSESARASMKFDIQESVEVSAVASSKKVADNVTF</sequence>
<dbReference type="InterPro" id="IPR013783">
    <property type="entry name" value="Ig-like_fold"/>
</dbReference>
<evidence type="ECO:0000256" key="2">
    <source>
        <dbReference type="ARBA" id="ARBA00006692"/>
    </source>
</evidence>
<dbReference type="EMBL" id="GEBQ01022029">
    <property type="protein sequence ID" value="JAT17948.1"/>
    <property type="molecule type" value="Transcribed_RNA"/>
</dbReference>
<comment type="similarity">
    <text evidence="2">Belongs to the protein kinase superfamily. CAMK Ser/Thr protein kinase family.</text>
</comment>
<comment type="subcellular location">
    <subcellularLocation>
        <location evidence="1">Cytoplasm</location>
        <location evidence="1">Myofibril</location>
        <location evidence="1">Sarcomere</location>
        <location evidence="1">A band</location>
    </subcellularLocation>
</comment>
<dbReference type="SUPFAM" id="SSF48726">
    <property type="entry name" value="Immunoglobulin"/>
    <property type="match status" value="7"/>
</dbReference>
<feature type="domain" description="Ig-like" evidence="8">
    <location>
        <begin position="158"/>
        <end position="244"/>
    </location>
</feature>
<dbReference type="FunFam" id="2.60.40.10:FF:000425">
    <property type="entry name" value="Myosin light chain kinase"/>
    <property type="match status" value="4"/>
</dbReference>
<dbReference type="Pfam" id="PF07679">
    <property type="entry name" value="I-set"/>
    <property type="match status" value="7"/>
</dbReference>
<evidence type="ECO:0000256" key="1">
    <source>
        <dbReference type="ARBA" id="ARBA00004161"/>
    </source>
</evidence>
<feature type="domain" description="Ig-like" evidence="8">
    <location>
        <begin position="260"/>
        <end position="348"/>
    </location>
</feature>
<evidence type="ECO:0000313" key="9">
    <source>
        <dbReference type="EMBL" id="JAT17948.1"/>
    </source>
</evidence>
<dbReference type="SMART" id="SM00409">
    <property type="entry name" value="IG"/>
    <property type="match status" value="6"/>
</dbReference>
<feature type="domain" description="Ig-like" evidence="8">
    <location>
        <begin position="52"/>
        <end position="149"/>
    </location>
</feature>
<dbReference type="FunFam" id="2.60.40.10:FF:000107">
    <property type="entry name" value="Myosin, light chain kinase a"/>
    <property type="match status" value="1"/>
</dbReference>
<evidence type="ECO:0000256" key="6">
    <source>
        <dbReference type="ARBA" id="ARBA00023319"/>
    </source>
</evidence>
<dbReference type="PANTHER" id="PTHR47633">
    <property type="entry name" value="IMMUNOGLOBULIN"/>
    <property type="match status" value="1"/>
</dbReference>
<dbReference type="GO" id="GO:0060298">
    <property type="term" value="P:positive regulation of sarcomere organization"/>
    <property type="evidence" value="ECO:0007669"/>
    <property type="project" value="UniProtKB-ARBA"/>
</dbReference>
<dbReference type="InterPro" id="IPR036179">
    <property type="entry name" value="Ig-like_dom_sf"/>
</dbReference>
<evidence type="ECO:0000256" key="3">
    <source>
        <dbReference type="ARBA" id="ARBA00022490"/>
    </source>
</evidence>
<keyword evidence="3" id="KW-0963">Cytoplasm</keyword>
<keyword evidence="7" id="KW-0175">Coiled coil</keyword>
<feature type="domain" description="Ig-like" evidence="8">
    <location>
        <begin position="362"/>
        <end position="453"/>
    </location>
</feature>
<dbReference type="AlphaFoldDB" id="A0A1B6L2M4"/>
<dbReference type="InterPro" id="IPR007110">
    <property type="entry name" value="Ig-like_dom"/>
</dbReference>
<dbReference type="InterPro" id="IPR003598">
    <property type="entry name" value="Ig_sub2"/>
</dbReference>
<protein>
    <recommendedName>
        <fullName evidence="8">Ig-like domain-containing protein</fullName>
    </recommendedName>
</protein>
<dbReference type="FunFam" id="2.60.40.10:FF:000345">
    <property type="entry name" value="Muscle M-line assembly protein unc-89"/>
    <property type="match status" value="1"/>
</dbReference>
<evidence type="ECO:0000256" key="4">
    <source>
        <dbReference type="ARBA" id="ARBA00022737"/>
    </source>
</evidence>
<reference evidence="9" key="1">
    <citation type="submission" date="2015-11" db="EMBL/GenBank/DDBJ databases">
        <title>De novo transcriptome assembly of four potential Pierce s Disease insect vectors from Arizona vineyards.</title>
        <authorList>
            <person name="Tassone E.E."/>
        </authorList>
    </citation>
    <scope>NUCLEOTIDE SEQUENCE</scope>
</reference>
<dbReference type="GO" id="GO:0031672">
    <property type="term" value="C:A band"/>
    <property type="evidence" value="ECO:0007669"/>
    <property type="project" value="UniProtKB-SubCell"/>
</dbReference>
<keyword evidence="6" id="KW-0393">Immunoglobulin domain</keyword>
<dbReference type="GO" id="GO:0045989">
    <property type="term" value="P:positive regulation of striated muscle contraction"/>
    <property type="evidence" value="ECO:0007669"/>
    <property type="project" value="UniProtKB-ARBA"/>
</dbReference>
<proteinExistence type="inferred from homology"/>
<feature type="non-terminal residue" evidence="9">
    <location>
        <position position="818"/>
    </location>
</feature>
<accession>A0A1B6L2M4</accession>
<keyword evidence="4" id="KW-0677">Repeat</keyword>
<evidence type="ECO:0000256" key="7">
    <source>
        <dbReference type="SAM" id="Coils"/>
    </source>
</evidence>